<keyword evidence="3" id="KW-0238">DNA-binding</keyword>
<gene>
    <name evidence="5" type="ORF">BM613_13380</name>
</gene>
<dbReference type="InterPro" id="IPR010992">
    <property type="entry name" value="IHF-like_DNA-bd_dom_sf"/>
</dbReference>
<dbReference type="CDD" id="cd13831">
    <property type="entry name" value="HU"/>
    <property type="match status" value="1"/>
</dbReference>
<dbReference type="Pfam" id="PF00216">
    <property type="entry name" value="Bac_DNA_binding"/>
    <property type="match status" value="1"/>
</dbReference>
<dbReference type="PANTHER" id="PTHR33175:SF3">
    <property type="entry name" value="DNA-BINDING PROTEIN HU-BETA"/>
    <property type="match status" value="1"/>
</dbReference>
<evidence type="ECO:0000256" key="2">
    <source>
        <dbReference type="ARBA" id="ARBA00023067"/>
    </source>
</evidence>
<dbReference type="InterPro" id="IPR000119">
    <property type="entry name" value="Hist_DNA-bd"/>
</dbReference>
<dbReference type="GO" id="GO:0030261">
    <property type="term" value="P:chromosome condensation"/>
    <property type="evidence" value="ECO:0007669"/>
    <property type="project" value="UniProtKB-KW"/>
</dbReference>
<dbReference type="GO" id="GO:0003677">
    <property type="term" value="F:DNA binding"/>
    <property type="evidence" value="ECO:0007669"/>
    <property type="project" value="UniProtKB-KW"/>
</dbReference>
<keyword evidence="2" id="KW-0226">DNA condensation</keyword>
<comment type="caution">
    <text evidence="5">The sequence shown here is derived from an EMBL/GenBank/DDBJ whole genome shotgun (WGS) entry which is preliminary data.</text>
</comment>
<evidence type="ECO:0000256" key="3">
    <source>
        <dbReference type="ARBA" id="ARBA00023125"/>
    </source>
</evidence>
<dbReference type="PANTHER" id="PTHR33175">
    <property type="entry name" value="DNA-BINDING PROTEIN HU"/>
    <property type="match status" value="1"/>
</dbReference>
<evidence type="ECO:0000313" key="5">
    <source>
        <dbReference type="EMBL" id="PWI55179.1"/>
    </source>
</evidence>
<dbReference type="Gene3D" id="4.10.520.10">
    <property type="entry name" value="IHF-like DNA-binding proteins"/>
    <property type="match status" value="1"/>
</dbReference>
<evidence type="ECO:0000313" key="6">
    <source>
        <dbReference type="Proteomes" id="UP000245380"/>
    </source>
</evidence>
<evidence type="ECO:0000256" key="4">
    <source>
        <dbReference type="RuleBase" id="RU003939"/>
    </source>
</evidence>
<dbReference type="PRINTS" id="PR01727">
    <property type="entry name" value="DNABINDINGHU"/>
</dbReference>
<organism evidence="5 6">
    <name type="scientific">Sulfoacidibacillus thermotolerans</name>
    <name type="common">Acidibacillus sulfuroxidans</name>
    <dbReference type="NCBI Taxonomy" id="1765684"/>
    <lineage>
        <taxon>Bacteria</taxon>
        <taxon>Bacillati</taxon>
        <taxon>Bacillota</taxon>
        <taxon>Bacilli</taxon>
        <taxon>Bacillales</taxon>
        <taxon>Alicyclobacillaceae</taxon>
        <taxon>Sulfoacidibacillus</taxon>
    </lineage>
</organism>
<proteinExistence type="inferred from homology"/>
<dbReference type="RefSeq" id="WP_181363176.1">
    <property type="nucleotide sequence ID" value="NZ_MPDK01000041.1"/>
</dbReference>
<dbReference type="SMART" id="SM00411">
    <property type="entry name" value="BHL"/>
    <property type="match status" value="1"/>
</dbReference>
<keyword evidence="6" id="KW-1185">Reference proteome</keyword>
<sequence length="90" mass="9694">MNKTELIKSIAVGAGVPQATASKMLASLQQAVENALQHGEKVSVRGFGSFTIADHSARRCRHPQSGEVMMAPAYRTVRFVPASQIKSQLN</sequence>
<reference evidence="5 6" key="1">
    <citation type="submission" date="2016-11" db="EMBL/GenBank/DDBJ databases">
        <title>Comparative genomics of Acidibacillus ferroxidans species.</title>
        <authorList>
            <person name="Oliveira G."/>
            <person name="Nunes G."/>
            <person name="Oliveira R."/>
            <person name="Araujo F."/>
            <person name="Salim A."/>
            <person name="Scholte L."/>
            <person name="Morais D."/>
            <person name="Nancucheo I."/>
            <person name="Johnson D.B."/>
            <person name="Grail B."/>
            <person name="Bittencourt J."/>
            <person name="Valadares R."/>
        </authorList>
    </citation>
    <scope>NUCLEOTIDE SEQUENCE [LARGE SCALE GENOMIC DNA]</scope>
    <source>
        <strain evidence="5 6">Y002</strain>
    </source>
</reference>
<comment type="similarity">
    <text evidence="1 4">Belongs to the bacterial histone-like protein family.</text>
</comment>
<dbReference type="SUPFAM" id="SSF47729">
    <property type="entry name" value="IHF-like DNA-binding proteins"/>
    <property type="match status" value="1"/>
</dbReference>
<evidence type="ECO:0008006" key="7">
    <source>
        <dbReference type="Google" id="ProtNLM"/>
    </source>
</evidence>
<name>A0A2U3D1J3_SULT2</name>
<evidence type="ECO:0000256" key="1">
    <source>
        <dbReference type="ARBA" id="ARBA00010529"/>
    </source>
</evidence>
<accession>A0A2U3D1J3</accession>
<dbReference type="EMBL" id="MPDK01000041">
    <property type="protein sequence ID" value="PWI55179.1"/>
    <property type="molecule type" value="Genomic_DNA"/>
</dbReference>
<protein>
    <recommendedName>
        <fullName evidence="7">DNA-binding protein</fullName>
    </recommendedName>
</protein>
<dbReference type="Proteomes" id="UP000245380">
    <property type="component" value="Unassembled WGS sequence"/>
</dbReference>
<dbReference type="GO" id="GO:0030527">
    <property type="term" value="F:structural constituent of chromatin"/>
    <property type="evidence" value="ECO:0007669"/>
    <property type="project" value="InterPro"/>
</dbReference>
<dbReference type="AlphaFoldDB" id="A0A2U3D1J3"/>
<dbReference type="GO" id="GO:0005829">
    <property type="term" value="C:cytosol"/>
    <property type="evidence" value="ECO:0007669"/>
    <property type="project" value="TreeGrafter"/>
</dbReference>